<dbReference type="HOGENOM" id="CLU_2559160_0_0_1"/>
<protein>
    <submittedName>
        <fullName evidence="2">Uncharacterized protein</fullName>
    </submittedName>
</protein>
<dbReference type="EMBL" id="KN833953">
    <property type="protein sequence ID" value="KIK14131.1"/>
    <property type="molecule type" value="Genomic_DNA"/>
</dbReference>
<dbReference type="AlphaFoldDB" id="A0A0C9YBD5"/>
<proteinExistence type="predicted"/>
<dbReference type="Proteomes" id="UP000054018">
    <property type="component" value="Unassembled WGS sequence"/>
</dbReference>
<accession>A0A0C9YBD5</accession>
<keyword evidence="3" id="KW-1185">Reference proteome</keyword>
<gene>
    <name evidence="2" type="ORF">PISMIDRAFT_17499</name>
</gene>
<sequence>MHHSIKVKRSLYDASNTNGERKRVENANGTTTGTSETAKRQLQLEVKTVEEDHTIVDQRPKLQLQARWNGPGENAWTRVYPR</sequence>
<feature type="region of interest" description="Disordered" evidence="1">
    <location>
        <begin position="1"/>
        <end position="39"/>
    </location>
</feature>
<evidence type="ECO:0000256" key="1">
    <source>
        <dbReference type="SAM" id="MobiDB-lite"/>
    </source>
</evidence>
<feature type="compositionally biased region" description="Polar residues" evidence="1">
    <location>
        <begin position="27"/>
        <end position="36"/>
    </location>
</feature>
<organism evidence="2 3">
    <name type="scientific">Pisolithus microcarpus 441</name>
    <dbReference type="NCBI Taxonomy" id="765257"/>
    <lineage>
        <taxon>Eukaryota</taxon>
        <taxon>Fungi</taxon>
        <taxon>Dikarya</taxon>
        <taxon>Basidiomycota</taxon>
        <taxon>Agaricomycotina</taxon>
        <taxon>Agaricomycetes</taxon>
        <taxon>Agaricomycetidae</taxon>
        <taxon>Boletales</taxon>
        <taxon>Sclerodermatineae</taxon>
        <taxon>Pisolithaceae</taxon>
        <taxon>Pisolithus</taxon>
    </lineage>
</organism>
<name>A0A0C9YBD5_9AGAM</name>
<evidence type="ECO:0000313" key="2">
    <source>
        <dbReference type="EMBL" id="KIK14131.1"/>
    </source>
</evidence>
<reference evidence="3" key="2">
    <citation type="submission" date="2015-01" db="EMBL/GenBank/DDBJ databases">
        <title>Evolutionary Origins and Diversification of the Mycorrhizal Mutualists.</title>
        <authorList>
            <consortium name="DOE Joint Genome Institute"/>
            <consortium name="Mycorrhizal Genomics Consortium"/>
            <person name="Kohler A."/>
            <person name="Kuo A."/>
            <person name="Nagy L.G."/>
            <person name="Floudas D."/>
            <person name="Copeland A."/>
            <person name="Barry K.W."/>
            <person name="Cichocki N."/>
            <person name="Veneault-Fourrey C."/>
            <person name="LaButti K."/>
            <person name="Lindquist E.A."/>
            <person name="Lipzen A."/>
            <person name="Lundell T."/>
            <person name="Morin E."/>
            <person name="Murat C."/>
            <person name="Riley R."/>
            <person name="Ohm R."/>
            <person name="Sun H."/>
            <person name="Tunlid A."/>
            <person name="Henrissat B."/>
            <person name="Grigoriev I.V."/>
            <person name="Hibbett D.S."/>
            <person name="Martin F."/>
        </authorList>
    </citation>
    <scope>NUCLEOTIDE SEQUENCE [LARGE SCALE GENOMIC DNA]</scope>
    <source>
        <strain evidence="3">441</strain>
    </source>
</reference>
<evidence type="ECO:0000313" key="3">
    <source>
        <dbReference type="Proteomes" id="UP000054018"/>
    </source>
</evidence>
<reference evidence="2 3" key="1">
    <citation type="submission" date="2014-04" db="EMBL/GenBank/DDBJ databases">
        <authorList>
            <consortium name="DOE Joint Genome Institute"/>
            <person name="Kuo A."/>
            <person name="Kohler A."/>
            <person name="Costa M.D."/>
            <person name="Nagy L.G."/>
            <person name="Floudas D."/>
            <person name="Copeland A."/>
            <person name="Barry K.W."/>
            <person name="Cichocki N."/>
            <person name="Veneault-Fourrey C."/>
            <person name="LaButti K."/>
            <person name="Lindquist E.A."/>
            <person name="Lipzen A."/>
            <person name="Lundell T."/>
            <person name="Morin E."/>
            <person name="Murat C."/>
            <person name="Sun H."/>
            <person name="Tunlid A."/>
            <person name="Henrissat B."/>
            <person name="Grigoriev I.V."/>
            <person name="Hibbett D.S."/>
            <person name="Martin F."/>
            <person name="Nordberg H.P."/>
            <person name="Cantor M.N."/>
            <person name="Hua S.X."/>
        </authorList>
    </citation>
    <scope>NUCLEOTIDE SEQUENCE [LARGE SCALE GENOMIC DNA]</scope>
    <source>
        <strain evidence="2 3">441</strain>
    </source>
</reference>